<keyword evidence="4" id="KW-0805">Transcription regulation</keyword>
<sequence length="163" mass="17436">MPTAFPSADHDHHACVSHALDAAEAECRRRGARLTDVRRRVLELVWQQGHAPVGAYALLDMLGREGFCAAPPTVYRALDFLLAHGLIHRIERLNAYTGCSRPGVPHAGQFLLCERCGTAVELDDPAIDSVIAAAAARLGFAVSRQTVEVDGICPACRAQGGLA</sequence>
<dbReference type="InterPro" id="IPR036388">
    <property type="entry name" value="WH-like_DNA-bd_sf"/>
</dbReference>
<feature type="binding site" evidence="7">
    <location>
        <position position="153"/>
    </location>
    <ligand>
        <name>Zn(2+)</name>
        <dbReference type="ChEBI" id="CHEBI:29105"/>
    </ligand>
</feature>
<gene>
    <name evidence="8" type="ORF">G4223_09705</name>
</gene>
<evidence type="ECO:0000313" key="8">
    <source>
        <dbReference type="EMBL" id="NFV80385.1"/>
    </source>
</evidence>
<evidence type="ECO:0000256" key="2">
    <source>
        <dbReference type="ARBA" id="ARBA00022491"/>
    </source>
</evidence>
<comment type="cofactor">
    <cofactor evidence="7">
        <name>Zn(2+)</name>
        <dbReference type="ChEBI" id="CHEBI:29105"/>
    </cofactor>
    <text evidence="7">Binds 1 zinc ion per subunit.</text>
</comment>
<dbReference type="GO" id="GO:0005829">
    <property type="term" value="C:cytosol"/>
    <property type="evidence" value="ECO:0007669"/>
    <property type="project" value="TreeGrafter"/>
</dbReference>
<evidence type="ECO:0000256" key="1">
    <source>
        <dbReference type="ARBA" id="ARBA00007957"/>
    </source>
</evidence>
<reference evidence="8 9" key="1">
    <citation type="submission" date="2020-02" db="EMBL/GenBank/DDBJ databases">
        <authorList>
            <person name="Dziuba M."/>
            <person name="Kuznetsov B."/>
            <person name="Mardanov A."/>
            <person name="Ravin N."/>
            <person name="Grouzdev D."/>
        </authorList>
    </citation>
    <scope>NUCLEOTIDE SEQUENCE [LARGE SCALE GENOMIC DNA]</scope>
    <source>
        <strain evidence="8 9">SpK</strain>
    </source>
</reference>
<dbReference type="GO" id="GO:0000976">
    <property type="term" value="F:transcription cis-regulatory region binding"/>
    <property type="evidence" value="ECO:0007669"/>
    <property type="project" value="TreeGrafter"/>
</dbReference>
<dbReference type="AlphaFoldDB" id="A0A7C9QTU5"/>
<evidence type="ECO:0000256" key="7">
    <source>
        <dbReference type="PIRSR" id="PIRSR602481-1"/>
    </source>
</evidence>
<evidence type="ECO:0000256" key="3">
    <source>
        <dbReference type="ARBA" id="ARBA00022833"/>
    </source>
</evidence>
<dbReference type="InterPro" id="IPR036390">
    <property type="entry name" value="WH_DNA-bd_sf"/>
</dbReference>
<protein>
    <submittedName>
        <fullName evidence="8">Transcriptional repressor</fullName>
    </submittedName>
</protein>
<feature type="binding site" evidence="7">
    <location>
        <position position="156"/>
    </location>
    <ligand>
        <name>Zn(2+)</name>
        <dbReference type="ChEBI" id="CHEBI:29105"/>
    </ligand>
</feature>
<dbReference type="GO" id="GO:0045892">
    <property type="term" value="P:negative regulation of DNA-templated transcription"/>
    <property type="evidence" value="ECO:0007669"/>
    <property type="project" value="TreeGrafter"/>
</dbReference>
<proteinExistence type="inferred from homology"/>
<keyword evidence="7" id="KW-0479">Metal-binding</keyword>
<feature type="binding site" evidence="7">
    <location>
        <position position="116"/>
    </location>
    <ligand>
        <name>Zn(2+)</name>
        <dbReference type="ChEBI" id="CHEBI:29105"/>
    </ligand>
</feature>
<dbReference type="EMBL" id="JAAIYP010000036">
    <property type="protein sequence ID" value="NFV80385.1"/>
    <property type="molecule type" value="Genomic_DNA"/>
</dbReference>
<dbReference type="Gene3D" id="3.30.1490.190">
    <property type="match status" value="1"/>
</dbReference>
<dbReference type="GO" id="GO:1900376">
    <property type="term" value="P:regulation of secondary metabolite biosynthetic process"/>
    <property type="evidence" value="ECO:0007669"/>
    <property type="project" value="TreeGrafter"/>
</dbReference>
<keyword evidence="9" id="KW-1185">Reference proteome</keyword>
<dbReference type="GO" id="GO:0003700">
    <property type="term" value="F:DNA-binding transcription factor activity"/>
    <property type="evidence" value="ECO:0007669"/>
    <property type="project" value="InterPro"/>
</dbReference>
<evidence type="ECO:0000256" key="5">
    <source>
        <dbReference type="ARBA" id="ARBA00023125"/>
    </source>
</evidence>
<dbReference type="PANTHER" id="PTHR33202:SF6">
    <property type="entry name" value="ZINC UPTAKE REGULATION PROTEIN"/>
    <property type="match status" value="1"/>
</dbReference>
<keyword evidence="6" id="KW-0804">Transcription</keyword>
<dbReference type="Proteomes" id="UP000480684">
    <property type="component" value="Unassembled WGS sequence"/>
</dbReference>
<comment type="caution">
    <text evidence="8">The sequence shown here is derived from an EMBL/GenBank/DDBJ whole genome shotgun (WGS) entry which is preliminary data.</text>
</comment>
<accession>A0A7C9QTU5</accession>
<dbReference type="SUPFAM" id="SSF46785">
    <property type="entry name" value="Winged helix' DNA-binding domain"/>
    <property type="match status" value="1"/>
</dbReference>
<keyword evidence="2" id="KW-0678">Repressor</keyword>
<dbReference type="Pfam" id="PF01475">
    <property type="entry name" value="FUR"/>
    <property type="match status" value="1"/>
</dbReference>
<keyword evidence="3 7" id="KW-0862">Zinc</keyword>
<dbReference type="PANTHER" id="PTHR33202">
    <property type="entry name" value="ZINC UPTAKE REGULATION PROTEIN"/>
    <property type="match status" value="1"/>
</dbReference>
<keyword evidence="5" id="KW-0238">DNA-binding</keyword>
<evidence type="ECO:0000313" key="9">
    <source>
        <dbReference type="Proteomes" id="UP000480684"/>
    </source>
</evidence>
<dbReference type="GO" id="GO:0008270">
    <property type="term" value="F:zinc ion binding"/>
    <property type="evidence" value="ECO:0007669"/>
    <property type="project" value="TreeGrafter"/>
</dbReference>
<organism evidence="8 9">
    <name type="scientific">Magnetospirillum aberrantis SpK</name>
    <dbReference type="NCBI Taxonomy" id="908842"/>
    <lineage>
        <taxon>Bacteria</taxon>
        <taxon>Pseudomonadati</taxon>
        <taxon>Pseudomonadota</taxon>
        <taxon>Alphaproteobacteria</taxon>
        <taxon>Rhodospirillales</taxon>
        <taxon>Rhodospirillaceae</taxon>
        <taxon>Magnetospirillum</taxon>
    </lineage>
</organism>
<feature type="binding site" evidence="7">
    <location>
        <position position="113"/>
    </location>
    <ligand>
        <name>Zn(2+)</name>
        <dbReference type="ChEBI" id="CHEBI:29105"/>
    </ligand>
</feature>
<evidence type="ECO:0000256" key="4">
    <source>
        <dbReference type="ARBA" id="ARBA00023015"/>
    </source>
</evidence>
<name>A0A7C9QTU5_9PROT</name>
<dbReference type="InterPro" id="IPR002481">
    <property type="entry name" value="FUR"/>
</dbReference>
<evidence type="ECO:0000256" key="6">
    <source>
        <dbReference type="ARBA" id="ARBA00023163"/>
    </source>
</evidence>
<dbReference type="Gene3D" id="1.10.10.10">
    <property type="entry name" value="Winged helix-like DNA-binding domain superfamily/Winged helix DNA-binding domain"/>
    <property type="match status" value="1"/>
</dbReference>
<dbReference type="InterPro" id="IPR043135">
    <property type="entry name" value="Fur_C"/>
</dbReference>
<comment type="similarity">
    <text evidence="1">Belongs to the Fur family.</text>
</comment>